<evidence type="ECO:0000313" key="1">
    <source>
        <dbReference type="EMBL" id="ONK08489.1"/>
    </source>
</evidence>
<protein>
    <recommendedName>
        <fullName evidence="3">CDP-glycerol--glycerophosphate glycerophosphotransferase</fullName>
    </recommendedName>
</protein>
<organism evidence="1 2">
    <name type="scientific">Pectobacterium actinidiae</name>
    <dbReference type="NCBI Taxonomy" id="1507808"/>
    <lineage>
        <taxon>Bacteria</taxon>
        <taxon>Pseudomonadati</taxon>
        <taxon>Pseudomonadota</taxon>
        <taxon>Gammaproteobacteria</taxon>
        <taxon>Enterobacterales</taxon>
        <taxon>Pectobacteriaceae</taxon>
        <taxon>Pectobacterium</taxon>
    </lineage>
</organism>
<dbReference type="Proteomes" id="UP000189286">
    <property type="component" value="Unassembled WGS sequence"/>
</dbReference>
<dbReference type="EMBL" id="MPUJ01000002">
    <property type="protein sequence ID" value="ONK08489.1"/>
    <property type="molecule type" value="Genomic_DNA"/>
</dbReference>
<dbReference type="AlphaFoldDB" id="A0A1V2R7P9"/>
<accession>A0A1V2R7P9</accession>
<name>A0A1V2R7P9_9GAMM</name>
<sequence length="374" mass="43970">MRILWGFFSSRKIVFPELRENDVLYSMGNYNRTDYYELLGYVRQHVPGNIVDVNKSKRTIKLSLSNVFTALTHVFKKGKGIKLQEKIMLAISYTYIMNYIDDIEKNTNSLPGAYVSFCSSHINEAVIDLYFQQRYIPTFTLQHGLYFIFKNSPIDAISYENFISKKLLCWGEYTKMEFLRYGISKERLVVAGYPGLVKPLHLKYSEKGEFRLLILLSRYSFHKNNIKILEMVSDLKEKISGMKVFVKMHPSLNKSDYKTLFDNYCFIECENKTISSLLESSHFDMTISYNSTAYYDSYLNNCVSLRYIDRDFDGSISVMDDSFNDSVTLLEKLEFFRNEMTLKSFWEDVERRLEFIVGYKINNYKSEINNSMLS</sequence>
<proteinExistence type="predicted"/>
<comment type="caution">
    <text evidence="1">The sequence shown here is derived from an EMBL/GenBank/DDBJ whole genome shotgun (WGS) entry which is preliminary data.</text>
</comment>
<gene>
    <name evidence="1" type="ORF">BSK71_04470</name>
</gene>
<dbReference type="SUPFAM" id="SSF53756">
    <property type="entry name" value="UDP-Glycosyltransferase/glycogen phosphorylase"/>
    <property type="match status" value="1"/>
</dbReference>
<reference evidence="2" key="1">
    <citation type="submission" date="2016-11" db="EMBL/GenBank/DDBJ databases">
        <authorList>
            <person name="Panda P."/>
            <person name="Visnovsky S."/>
            <person name="Pitman A."/>
        </authorList>
    </citation>
    <scope>NUCLEOTIDE SEQUENCE [LARGE SCALE GENOMIC DNA]</scope>
    <source>
        <strain evidence="2">ICMP 9972</strain>
    </source>
</reference>
<evidence type="ECO:0000313" key="2">
    <source>
        <dbReference type="Proteomes" id="UP000189286"/>
    </source>
</evidence>
<evidence type="ECO:0008006" key="3">
    <source>
        <dbReference type="Google" id="ProtNLM"/>
    </source>
</evidence>